<dbReference type="Pfam" id="PF03737">
    <property type="entry name" value="RraA-like"/>
    <property type="match status" value="1"/>
</dbReference>
<sequence length="94" mass="10024">MTVGNRVLQRQRRVDDNLVKAFAALPVAVVSDSMSRVFAGGPNLRPMHRAGNLAGVAFTVRTRPGDNLMLHKAIDMAQPGDVIVCDAGGTQPMP</sequence>
<dbReference type="InterPro" id="IPR005493">
    <property type="entry name" value="RraA/RraA-like"/>
</dbReference>
<evidence type="ECO:0000313" key="2">
    <source>
        <dbReference type="Proteomes" id="UP000320231"/>
    </source>
</evidence>
<dbReference type="Gene3D" id="3.50.30.40">
    <property type="entry name" value="Ribonuclease E inhibitor RraA/RraA-like"/>
    <property type="match status" value="1"/>
</dbReference>
<accession>A0A455UKU5</accession>
<dbReference type="Proteomes" id="UP000320231">
    <property type="component" value="Chromosome"/>
</dbReference>
<dbReference type="SUPFAM" id="SSF89562">
    <property type="entry name" value="RraA-like"/>
    <property type="match status" value="1"/>
</dbReference>
<proteinExistence type="predicted"/>
<dbReference type="InterPro" id="IPR036704">
    <property type="entry name" value="RraA/RraA-like_sf"/>
</dbReference>
<dbReference type="AlphaFoldDB" id="A0A455UKU5"/>
<gene>
    <name evidence="1" type="ORF">HSBAA_61750</name>
</gene>
<name>A0A455UKU5_9GAMM</name>
<dbReference type="EMBL" id="AP019514">
    <property type="protein sequence ID" value="BBI64869.1"/>
    <property type="molecule type" value="Genomic_DNA"/>
</dbReference>
<evidence type="ECO:0000313" key="1">
    <source>
        <dbReference type="EMBL" id="BBI64869.1"/>
    </source>
</evidence>
<dbReference type="KEGG" id="hsr:HSBAA_61750"/>
<organism evidence="1 2">
    <name type="scientific">Vreelandella sulfidaeris</name>
    <dbReference type="NCBI Taxonomy" id="115553"/>
    <lineage>
        <taxon>Bacteria</taxon>
        <taxon>Pseudomonadati</taxon>
        <taxon>Pseudomonadota</taxon>
        <taxon>Gammaproteobacteria</taxon>
        <taxon>Oceanospirillales</taxon>
        <taxon>Halomonadaceae</taxon>
        <taxon>Vreelandella</taxon>
    </lineage>
</organism>
<reference evidence="1 2" key="1">
    <citation type="journal article" date="2019" name="Microbiol. Resour. Announc.">
        <title>Complete Genome Sequence of Halomonas sulfidaeris Strain Esulfide1 Isolated from a Metal Sulfide Rock at a Depth of 2,200 Meters, Obtained Using Nanopore Sequencing.</title>
        <authorList>
            <person name="Saito M."/>
            <person name="Nishigata A."/>
            <person name="Galipon J."/>
            <person name="Arakawa K."/>
        </authorList>
    </citation>
    <scope>NUCLEOTIDE SEQUENCE [LARGE SCALE GENOMIC DNA]</scope>
    <source>
        <strain evidence="1 2">ATCC BAA-803</strain>
    </source>
</reference>
<protein>
    <submittedName>
        <fullName evidence="1">Uncharacterized protein</fullName>
    </submittedName>
</protein>